<dbReference type="Pfam" id="PF02900">
    <property type="entry name" value="LigB"/>
    <property type="match status" value="1"/>
</dbReference>
<reference evidence="2" key="1">
    <citation type="submission" date="2020-07" db="EMBL/GenBank/DDBJ databases">
        <title>Clinical and genomic characterization of carbapenemase-producing Enterobacterales causing secondary infections during the COVID-19 crisis at a New York City hospital.</title>
        <authorList>
            <person name="Gomez-Simmonds A."/>
            <person name="Annavajhala M.K."/>
            <person name="Uhlemann A.-C."/>
        </authorList>
    </citation>
    <scope>NUCLEOTIDE SEQUENCE</scope>
    <source>
        <strain evidence="2">NK1590</strain>
    </source>
</reference>
<sequence length="113" mass="12859">MANILGGIAVSHTPTIGFAVDHHKQQDPAWAPIFQSFEPLQRWLEEKKPDALVYIFNDHVTAFFFDHYSTFTLGIDSQYDVADEGGGPRCLPPVQWQRGALKAHWRQPDGRRV</sequence>
<dbReference type="SUPFAM" id="SSF53213">
    <property type="entry name" value="LigB-like"/>
    <property type="match status" value="1"/>
</dbReference>
<feature type="domain" description="Extradiol ring-cleavage dioxygenase class III enzyme subunit B" evidence="1">
    <location>
        <begin position="8"/>
        <end position="94"/>
    </location>
</feature>
<dbReference type="EMBL" id="JACXTD010000001">
    <property type="protein sequence ID" value="MBD3702378.1"/>
    <property type="molecule type" value="Genomic_DNA"/>
</dbReference>
<comment type="caution">
    <text evidence="2">The sequence shown here is derived from an EMBL/GenBank/DDBJ whole genome shotgun (WGS) entry which is preliminary data.</text>
</comment>
<accession>A0A927DAD6</accession>
<protein>
    <recommendedName>
        <fullName evidence="1">Extradiol ring-cleavage dioxygenase class III enzyme subunit B domain-containing protein</fullName>
    </recommendedName>
</protein>
<dbReference type="GO" id="GO:0016702">
    <property type="term" value="F:oxidoreductase activity, acting on single donors with incorporation of molecular oxygen, incorporation of two atoms of oxygen"/>
    <property type="evidence" value="ECO:0007669"/>
    <property type="project" value="UniProtKB-ARBA"/>
</dbReference>
<evidence type="ECO:0000313" key="2">
    <source>
        <dbReference type="EMBL" id="MBD3702378.1"/>
    </source>
</evidence>
<proteinExistence type="predicted"/>
<dbReference type="GO" id="GO:0008198">
    <property type="term" value="F:ferrous iron binding"/>
    <property type="evidence" value="ECO:0007669"/>
    <property type="project" value="InterPro"/>
</dbReference>
<evidence type="ECO:0000313" key="3">
    <source>
        <dbReference type="Proteomes" id="UP000655796"/>
    </source>
</evidence>
<gene>
    <name evidence="2" type="ORF">IE986_18785</name>
</gene>
<dbReference type="Gene3D" id="3.40.830.10">
    <property type="entry name" value="LigB-like"/>
    <property type="match status" value="1"/>
</dbReference>
<organism evidence="2 3">
    <name type="scientific">Klebsiella pneumoniae</name>
    <dbReference type="NCBI Taxonomy" id="573"/>
    <lineage>
        <taxon>Bacteria</taxon>
        <taxon>Pseudomonadati</taxon>
        <taxon>Pseudomonadota</taxon>
        <taxon>Gammaproteobacteria</taxon>
        <taxon>Enterobacterales</taxon>
        <taxon>Enterobacteriaceae</taxon>
        <taxon>Klebsiella/Raoultella group</taxon>
        <taxon>Klebsiella</taxon>
        <taxon>Klebsiella pneumoniae complex</taxon>
    </lineage>
</organism>
<evidence type="ECO:0000259" key="1">
    <source>
        <dbReference type="Pfam" id="PF02900"/>
    </source>
</evidence>
<name>A0A927DAD6_KLEPN</name>
<dbReference type="AlphaFoldDB" id="A0A927DAD6"/>
<dbReference type="Proteomes" id="UP000655796">
    <property type="component" value="Unassembled WGS sequence"/>
</dbReference>
<dbReference type="InterPro" id="IPR004183">
    <property type="entry name" value="Xdiol_dOase_suB"/>
</dbReference>